<dbReference type="Gene3D" id="1.10.357.10">
    <property type="entry name" value="Tetracycline Repressor, domain 2"/>
    <property type="match status" value="1"/>
</dbReference>
<dbReference type="InterPro" id="IPR009057">
    <property type="entry name" value="Homeodomain-like_sf"/>
</dbReference>
<protein>
    <submittedName>
        <fullName evidence="7">Regulatory protein, tetR family</fullName>
    </submittedName>
</protein>
<dbReference type="RefSeq" id="WP_218156857.1">
    <property type="nucleotide sequence ID" value="NZ_FOEF01000011.1"/>
</dbReference>
<evidence type="ECO:0000313" key="8">
    <source>
        <dbReference type="Proteomes" id="UP000198582"/>
    </source>
</evidence>
<feature type="domain" description="HTH tetR-type" evidence="6">
    <location>
        <begin position="7"/>
        <end position="67"/>
    </location>
</feature>
<dbReference type="GO" id="GO:0046677">
    <property type="term" value="P:response to antibiotic"/>
    <property type="evidence" value="ECO:0007669"/>
    <property type="project" value="InterPro"/>
</dbReference>
<gene>
    <name evidence="7" type="ORF">SAMN04489732_111165</name>
</gene>
<evidence type="ECO:0000313" key="7">
    <source>
        <dbReference type="EMBL" id="SEP47595.1"/>
    </source>
</evidence>
<sequence length="204" mass="22026">MTTSAASDRQTDIVRVALDVLEESGLEATSLRAVAGKLGVRMNTVLWHVKTKARLRELMADTILDGIVLDGLPEDPRARVVELAHRYRAALLAHRDGGRVVAGTFTAGPGTLGTANALIGALTGLGLDDRQADWTCWTIVYFAIGLVVEEQGSAETPKLHLASPSTLEPYPHLRRVLLSEANDRFDDRFAFGLDLILTSASAPR</sequence>
<dbReference type="InterPro" id="IPR001647">
    <property type="entry name" value="HTH_TetR"/>
</dbReference>
<dbReference type="GO" id="GO:0003677">
    <property type="term" value="F:DNA binding"/>
    <property type="evidence" value="ECO:0007669"/>
    <property type="project" value="UniProtKB-UniRule"/>
</dbReference>
<dbReference type="GO" id="GO:0045892">
    <property type="term" value="P:negative regulation of DNA-templated transcription"/>
    <property type="evidence" value="ECO:0007669"/>
    <property type="project" value="InterPro"/>
</dbReference>
<evidence type="ECO:0000256" key="4">
    <source>
        <dbReference type="ARBA" id="ARBA00023163"/>
    </source>
</evidence>
<evidence type="ECO:0000259" key="6">
    <source>
        <dbReference type="PROSITE" id="PS50977"/>
    </source>
</evidence>
<evidence type="ECO:0000256" key="5">
    <source>
        <dbReference type="PROSITE-ProRule" id="PRU00335"/>
    </source>
</evidence>
<dbReference type="AlphaFoldDB" id="A0A1H8Y612"/>
<dbReference type="PROSITE" id="PS50977">
    <property type="entry name" value="HTH_TETR_2"/>
    <property type="match status" value="1"/>
</dbReference>
<accession>A0A1H8Y612</accession>
<keyword evidence="4" id="KW-0804">Transcription</keyword>
<dbReference type="InterPro" id="IPR003012">
    <property type="entry name" value="Tet_transcr_reg_TetR"/>
</dbReference>
<proteinExistence type="predicted"/>
<organism evidence="7 8">
    <name type="scientific">Amycolatopsis saalfeldensis</name>
    <dbReference type="NCBI Taxonomy" id="394193"/>
    <lineage>
        <taxon>Bacteria</taxon>
        <taxon>Bacillati</taxon>
        <taxon>Actinomycetota</taxon>
        <taxon>Actinomycetes</taxon>
        <taxon>Pseudonocardiales</taxon>
        <taxon>Pseudonocardiaceae</taxon>
        <taxon>Amycolatopsis</taxon>
    </lineage>
</organism>
<dbReference type="InterPro" id="IPR036271">
    <property type="entry name" value="Tet_transcr_reg_TetR-rel_C_sf"/>
</dbReference>
<keyword evidence="3 5" id="KW-0238">DNA-binding</keyword>
<dbReference type="Pfam" id="PF02909">
    <property type="entry name" value="TetR_C_1"/>
    <property type="match status" value="1"/>
</dbReference>
<evidence type="ECO:0000256" key="2">
    <source>
        <dbReference type="ARBA" id="ARBA00023015"/>
    </source>
</evidence>
<dbReference type="SUPFAM" id="SSF48498">
    <property type="entry name" value="Tetracyclin repressor-like, C-terminal domain"/>
    <property type="match status" value="1"/>
</dbReference>
<dbReference type="PRINTS" id="PR00400">
    <property type="entry name" value="TETREPRESSOR"/>
</dbReference>
<dbReference type="SUPFAM" id="SSF46689">
    <property type="entry name" value="Homeodomain-like"/>
    <property type="match status" value="1"/>
</dbReference>
<reference evidence="7 8" key="1">
    <citation type="submission" date="2016-10" db="EMBL/GenBank/DDBJ databases">
        <authorList>
            <person name="de Groot N.N."/>
        </authorList>
    </citation>
    <scope>NUCLEOTIDE SEQUENCE [LARGE SCALE GENOMIC DNA]</scope>
    <source>
        <strain evidence="7 8">DSM 44993</strain>
    </source>
</reference>
<dbReference type="Gene3D" id="1.10.10.60">
    <property type="entry name" value="Homeodomain-like"/>
    <property type="match status" value="1"/>
</dbReference>
<dbReference type="Proteomes" id="UP000198582">
    <property type="component" value="Unassembled WGS sequence"/>
</dbReference>
<name>A0A1H8Y612_9PSEU</name>
<keyword evidence="8" id="KW-1185">Reference proteome</keyword>
<dbReference type="EMBL" id="FOEF01000011">
    <property type="protein sequence ID" value="SEP47595.1"/>
    <property type="molecule type" value="Genomic_DNA"/>
</dbReference>
<keyword evidence="2" id="KW-0805">Transcription regulation</keyword>
<dbReference type="InterPro" id="IPR004111">
    <property type="entry name" value="Repressor_TetR_C"/>
</dbReference>
<keyword evidence="1" id="KW-0678">Repressor</keyword>
<feature type="DNA-binding region" description="H-T-H motif" evidence="5">
    <location>
        <begin position="30"/>
        <end position="49"/>
    </location>
</feature>
<evidence type="ECO:0000256" key="1">
    <source>
        <dbReference type="ARBA" id="ARBA00022491"/>
    </source>
</evidence>
<evidence type="ECO:0000256" key="3">
    <source>
        <dbReference type="ARBA" id="ARBA00023125"/>
    </source>
</evidence>
<dbReference type="STRING" id="394193.SAMN04489732_111165"/>